<evidence type="ECO:0000256" key="2">
    <source>
        <dbReference type="ARBA" id="ARBA00019480"/>
    </source>
</evidence>
<dbReference type="InterPro" id="IPR026246">
    <property type="entry name" value="Fsip1"/>
</dbReference>
<evidence type="ECO:0000256" key="1">
    <source>
        <dbReference type="ARBA" id="ARBA00010495"/>
    </source>
</evidence>
<protein>
    <recommendedName>
        <fullName evidence="2">Fibrous sheath-interacting protein 1</fullName>
    </recommendedName>
</protein>
<name>A0A9W7TW47_TRIRA</name>
<dbReference type="PRINTS" id="PR02075">
    <property type="entry name" value="FIBSHEATHIP1"/>
</dbReference>
<dbReference type="PANTHER" id="PTHR22012">
    <property type="entry name" value="FIBROUS SHEATH INTERACTING PROTEIN 1"/>
    <property type="match status" value="1"/>
</dbReference>
<evidence type="ECO:0000313" key="7">
    <source>
        <dbReference type="Proteomes" id="UP001059041"/>
    </source>
</evidence>
<dbReference type="Proteomes" id="UP001059041">
    <property type="component" value="Linkage Group LG10"/>
</dbReference>
<proteinExistence type="inferred from homology"/>
<feature type="coiled-coil region" evidence="4">
    <location>
        <begin position="197"/>
        <end position="224"/>
    </location>
</feature>
<keyword evidence="7" id="KW-1185">Reference proteome</keyword>
<comment type="caution">
    <text evidence="6">The sequence shown here is derived from an EMBL/GenBank/DDBJ whole genome shotgun (WGS) entry which is preliminary data.</text>
</comment>
<feature type="region of interest" description="Disordered" evidence="5">
    <location>
        <begin position="377"/>
        <end position="400"/>
    </location>
</feature>
<keyword evidence="3 4" id="KW-0175">Coiled coil</keyword>
<evidence type="ECO:0000256" key="5">
    <source>
        <dbReference type="SAM" id="MobiDB-lite"/>
    </source>
</evidence>
<sequence>MDATDRLEVVSRVSYEGPESLQYPEKLQENIACPSENLPFGQDSDEEDEDPELRKAIKKMKKLDRILARKVSAEREVKRKGRELHLRLWQELQAVRMSPESSDEMDNTRRFLALTPDSSQDCSEEVDFVPVFGTEVLEDLNPRCQKEENTCDVPEVGQQVMEDQSPDSRRHRAAHGKRRQDFVKKNIELAGVAGTSVLLTQHERERLEELLKDLEEDQNNTDSSSHTPKVVSSLCVVSGEGFTPEPSELDSLLHIDSRLQLLLPVKDVLSARIPPADLSSSPMRLPSLDEMKMGDRGERVLLDVRETREQERRLRDIQQQLQVLDETEPSNPIHLSDDQLKNLLLKCEEEMVRSSSDLSSGLISALDSHNTSPLVFSPPPCSNLSDLLPGAETDNQIPSD</sequence>
<dbReference type="PANTHER" id="PTHR22012:SF2">
    <property type="entry name" value="FIBROUS SHEATH-INTERACTING PROTEIN 1"/>
    <property type="match status" value="1"/>
</dbReference>
<reference evidence="6" key="1">
    <citation type="submission" date="2021-02" db="EMBL/GenBank/DDBJ databases">
        <title>Comparative genomics reveals that relaxation of natural selection precedes convergent phenotypic evolution of cavefish.</title>
        <authorList>
            <person name="Peng Z."/>
        </authorList>
    </citation>
    <scope>NUCLEOTIDE SEQUENCE</scope>
    <source>
        <tissue evidence="6">Muscle</tissue>
    </source>
</reference>
<dbReference type="EMBL" id="JAFHDT010000010">
    <property type="protein sequence ID" value="KAI7804179.1"/>
    <property type="molecule type" value="Genomic_DNA"/>
</dbReference>
<accession>A0A9W7TW47</accession>
<organism evidence="6 7">
    <name type="scientific">Triplophysa rosa</name>
    <name type="common">Cave loach</name>
    <dbReference type="NCBI Taxonomy" id="992332"/>
    <lineage>
        <taxon>Eukaryota</taxon>
        <taxon>Metazoa</taxon>
        <taxon>Chordata</taxon>
        <taxon>Craniata</taxon>
        <taxon>Vertebrata</taxon>
        <taxon>Euteleostomi</taxon>
        <taxon>Actinopterygii</taxon>
        <taxon>Neopterygii</taxon>
        <taxon>Teleostei</taxon>
        <taxon>Ostariophysi</taxon>
        <taxon>Cypriniformes</taxon>
        <taxon>Nemacheilidae</taxon>
        <taxon>Triplophysa</taxon>
    </lineage>
</organism>
<evidence type="ECO:0000256" key="3">
    <source>
        <dbReference type="ARBA" id="ARBA00023054"/>
    </source>
</evidence>
<dbReference type="Pfam" id="PF15554">
    <property type="entry name" value="FSIP1"/>
    <property type="match status" value="1"/>
</dbReference>
<evidence type="ECO:0000313" key="6">
    <source>
        <dbReference type="EMBL" id="KAI7804179.1"/>
    </source>
</evidence>
<dbReference type="AlphaFoldDB" id="A0A9W7TW47"/>
<evidence type="ECO:0000256" key="4">
    <source>
        <dbReference type="SAM" id="Coils"/>
    </source>
</evidence>
<gene>
    <name evidence="6" type="ORF">IRJ41_000754</name>
</gene>
<comment type="similarity">
    <text evidence="1">Belongs to the FSIP1 family.</text>
</comment>